<accession>A0A2A5QPG0</accession>
<evidence type="ECO:0000313" key="1">
    <source>
        <dbReference type="EMBL" id="PCR88704.1"/>
    </source>
</evidence>
<name>A0A2A5QPG0_9EURY</name>
<reference evidence="1 2" key="1">
    <citation type="submission" date="2017-09" db="EMBL/GenBank/DDBJ databases">
        <title>Genome sequences of Natrinema ejinorence JCM 13890T.</title>
        <authorList>
            <person name="Roh S.W."/>
            <person name="Kim Y.B."/>
            <person name="Kim J.Y."/>
        </authorList>
    </citation>
    <scope>NUCLEOTIDE SEQUENCE [LARGE SCALE GENOMIC DNA]</scope>
    <source>
        <strain evidence="1 2">JCM 13890</strain>
    </source>
</reference>
<dbReference type="Gene3D" id="1.10.1220.10">
    <property type="entry name" value="Met repressor-like"/>
    <property type="match status" value="1"/>
</dbReference>
<sequence>MLDSPPTERVTYRERTGTLEAIDALVDRGEYPNRSAALRAATRQLVSAELRGGDNA</sequence>
<dbReference type="Proteomes" id="UP000219689">
    <property type="component" value="Unassembled WGS sequence"/>
</dbReference>
<dbReference type="AlphaFoldDB" id="A0A2A5QPG0"/>
<dbReference type="GO" id="GO:0006355">
    <property type="term" value="P:regulation of DNA-templated transcription"/>
    <property type="evidence" value="ECO:0007669"/>
    <property type="project" value="InterPro"/>
</dbReference>
<dbReference type="EMBL" id="NXNI01000003">
    <property type="protein sequence ID" value="PCR88704.1"/>
    <property type="molecule type" value="Genomic_DNA"/>
</dbReference>
<dbReference type="OrthoDB" id="177176at2157"/>
<proteinExistence type="predicted"/>
<comment type="caution">
    <text evidence="1">The sequence shown here is derived from an EMBL/GenBank/DDBJ whole genome shotgun (WGS) entry which is preliminary data.</text>
</comment>
<dbReference type="SUPFAM" id="SSF47598">
    <property type="entry name" value="Ribbon-helix-helix"/>
    <property type="match status" value="1"/>
</dbReference>
<protein>
    <submittedName>
        <fullName evidence="1">Ribbon-helix-helix protein, CopG family</fullName>
    </submittedName>
</protein>
<keyword evidence="2" id="KW-1185">Reference proteome</keyword>
<evidence type="ECO:0000313" key="2">
    <source>
        <dbReference type="Proteomes" id="UP000219689"/>
    </source>
</evidence>
<dbReference type="InterPro" id="IPR010985">
    <property type="entry name" value="Ribbon_hlx_hlx"/>
</dbReference>
<dbReference type="InterPro" id="IPR013321">
    <property type="entry name" value="Arc_rbn_hlx_hlx"/>
</dbReference>
<organism evidence="1 2">
    <name type="scientific">Natrinema ejinorense</name>
    <dbReference type="NCBI Taxonomy" id="373386"/>
    <lineage>
        <taxon>Archaea</taxon>
        <taxon>Methanobacteriati</taxon>
        <taxon>Methanobacteriota</taxon>
        <taxon>Stenosarchaea group</taxon>
        <taxon>Halobacteria</taxon>
        <taxon>Halobacteriales</taxon>
        <taxon>Natrialbaceae</taxon>
        <taxon>Natrinema</taxon>
    </lineage>
</organism>
<gene>
    <name evidence="1" type="ORF">CP557_21645</name>
</gene>
<dbReference type="CDD" id="cd22231">
    <property type="entry name" value="RHH_NikR_HicB-like"/>
    <property type="match status" value="1"/>
</dbReference>